<keyword evidence="3" id="KW-0489">Methyltransferase</keyword>
<dbReference type="RefSeq" id="WP_245195466.1">
    <property type="nucleotide sequence ID" value="NZ_CP072611.1"/>
</dbReference>
<feature type="region of interest" description="Disordered" evidence="1">
    <location>
        <begin position="1"/>
        <end position="21"/>
    </location>
</feature>
<dbReference type="GO" id="GO:0032259">
    <property type="term" value="P:methylation"/>
    <property type="evidence" value="ECO:0007669"/>
    <property type="project" value="UniProtKB-KW"/>
</dbReference>
<dbReference type="CDD" id="cd02440">
    <property type="entry name" value="AdoMet_MTases"/>
    <property type="match status" value="1"/>
</dbReference>
<evidence type="ECO:0000313" key="4">
    <source>
        <dbReference type="Proteomes" id="UP001597371"/>
    </source>
</evidence>
<gene>
    <name evidence="3" type="ORF">ACFSKQ_01545</name>
</gene>
<name>A0ABW5CFV1_9HYPH</name>
<sequence>MNDDSSDTIDPRAARRAQHAESYARAGDPLAAAEIMRQALELAPDWTLGRVRLAAFEEAAGEREAAVATLAASLADDPDGRFGAGLKLAALGAAPVPQAAPPAFVEGLFDQYAERFEHSLVERLGYRIPDILREELVAMGAAGPFGAVLDLGCGTGLMGERLRPMARRLDGLDISGAMLRKARAKRIYDSLTAGNLLDTALESLAAYDLVTAADVLIYVGDLRPVFASVARRLKAGGLFAFSIETHEGEEPFVLRPSLRYAHAAGSLAGLLAGEGLALARSRPCTVRKDGGADIAGLAVMAALRP</sequence>
<dbReference type="Pfam" id="PF08242">
    <property type="entry name" value="Methyltransf_12"/>
    <property type="match status" value="1"/>
</dbReference>
<protein>
    <submittedName>
        <fullName evidence="3">Class I SAM-dependent DNA methyltransferase</fullName>
    </submittedName>
</protein>
<dbReference type="SUPFAM" id="SSF48452">
    <property type="entry name" value="TPR-like"/>
    <property type="match status" value="1"/>
</dbReference>
<proteinExistence type="predicted"/>
<accession>A0ABW5CFV1</accession>
<evidence type="ECO:0000256" key="1">
    <source>
        <dbReference type="SAM" id="MobiDB-lite"/>
    </source>
</evidence>
<dbReference type="PANTHER" id="PTHR43861">
    <property type="entry name" value="TRANS-ACONITATE 2-METHYLTRANSFERASE-RELATED"/>
    <property type="match status" value="1"/>
</dbReference>
<reference evidence="4" key="1">
    <citation type="journal article" date="2019" name="Int. J. Syst. Evol. Microbiol.">
        <title>The Global Catalogue of Microorganisms (GCM) 10K type strain sequencing project: providing services to taxonomists for standard genome sequencing and annotation.</title>
        <authorList>
            <consortium name="The Broad Institute Genomics Platform"/>
            <consortium name="The Broad Institute Genome Sequencing Center for Infectious Disease"/>
            <person name="Wu L."/>
            <person name="Ma J."/>
        </authorList>
    </citation>
    <scope>NUCLEOTIDE SEQUENCE [LARGE SCALE GENOMIC DNA]</scope>
    <source>
        <strain evidence="4">ZS-35-S2</strain>
    </source>
</reference>
<dbReference type="InterPro" id="IPR013217">
    <property type="entry name" value="Methyltransf_12"/>
</dbReference>
<dbReference type="Gene3D" id="3.40.50.150">
    <property type="entry name" value="Vaccinia Virus protein VP39"/>
    <property type="match status" value="1"/>
</dbReference>
<comment type="caution">
    <text evidence="3">The sequence shown here is derived from an EMBL/GenBank/DDBJ whole genome shotgun (WGS) entry which is preliminary data.</text>
</comment>
<dbReference type="Proteomes" id="UP001597371">
    <property type="component" value="Unassembled WGS sequence"/>
</dbReference>
<dbReference type="GO" id="GO:0008168">
    <property type="term" value="F:methyltransferase activity"/>
    <property type="evidence" value="ECO:0007669"/>
    <property type="project" value="UniProtKB-KW"/>
</dbReference>
<keyword evidence="4" id="KW-1185">Reference proteome</keyword>
<organism evidence="3 4">
    <name type="scientific">Aureimonas populi</name>
    <dbReference type="NCBI Taxonomy" id="1701758"/>
    <lineage>
        <taxon>Bacteria</taxon>
        <taxon>Pseudomonadati</taxon>
        <taxon>Pseudomonadota</taxon>
        <taxon>Alphaproteobacteria</taxon>
        <taxon>Hyphomicrobiales</taxon>
        <taxon>Aurantimonadaceae</taxon>
        <taxon>Aureimonas</taxon>
    </lineage>
</organism>
<dbReference type="InterPro" id="IPR029063">
    <property type="entry name" value="SAM-dependent_MTases_sf"/>
</dbReference>
<dbReference type="InterPro" id="IPR011990">
    <property type="entry name" value="TPR-like_helical_dom_sf"/>
</dbReference>
<feature type="domain" description="Methyltransferase type 12" evidence="2">
    <location>
        <begin position="149"/>
        <end position="239"/>
    </location>
</feature>
<keyword evidence="3" id="KW-0808">Transferase</keyword>
<evidence type="ECO:0000313" key="3">
    <source>
        <dbReference type="EMBL" id="MFD2236144.1"/>
    </source>
</evidence>
<dbReference type="Gene3D" id="1.25.40.10">
    <property type="entry name" value="Tetratricopeptide repeat domain"/>
    <property type="match status" value="1"/>
</dbReference>
<evidence type="ECO:0000259" key="2">
    <source>
        <dbReference type="Pfam" id="PF08242"/>
    </source>
</evidence>
<dbReference type="EMBL" id="JBHUIJ010000002">
    <property type="protein sequence ID" value="MFD2236144.1"/>
    <property type="molecule type" value="Genomic_DNA"/>
</dbReference>
<dbReference type="PANTHER" id="PTHR43861:SF1">
    <property type="entry name" value="TRANS-ACONITATE 2-METHYLTRANSFERASE"/>
    <property type="match status" value="1"/>
</dbReference>
<dbReference type="SUPFAM" id="SSF53335">
    <property type="entry name" value="S-adenosyl-L-methionine-dependent methyltransferases"/>
    <property type="match status" value="1"/>
</dbReference>